<evidence type="ECO:0000313" key="9">
    <source>
        <dbReference type="EMBL" id="SMX47967.1"/>
    </source>
</evidence>
<dbReference type="SUPFAM" id="SSF52540">
    <property type="entry name" value="P-loop containing nucleoside triphosphate hydrolases"/>
    <property type="match status" value="1"/>
</dbReference>
<evidence type="ECO:0000256" key="7">
    <source>
        <dbReference type="SAM" id="MobiDB-lite"/>
    </source>
</evidence>
<dbReference type="GO" id="GO:0005829">
    <property type="term" value="C:cytosol"/>
    <property type="evidence" value="ECO:0007669"/>
    <property type="project" value="TreeGrafter"/>
</dbReference>
<dbReference type="InterPro" id="IPR012699">
    <property type="entry name" value="PhnN"/>
</dbReference>
<dbReference type="Proteomes" id="UP000207598">
    <property type="component" value="Unassembled WGS sequence"/>
</dbReference>
<feature type="region of interest" description="Disordered" evidence="7">
    <location>
        <begin position="176"/>
        <end position="201"/>
    </location>
</feature>
<dbReference type="EC" id="2.7.4.23" evidence="6"/>
<keyword evidence="3 6" id="KW-0808">Transferase</keyword>
<organism evidence="9 10">
    <name type="scientific">Maliponia aquimaris</name>
    <dbReference type="NCBI Taxonomy" id="1673631"/>
    <lineage>
        <taxon>Bacteria</taxon>
        <taxon>Pseudomonadati</taxon>
        <taxon>Pseudomonadota</taxon>
        <taxon>Alphaproteobacteria</taxon>
        <taxon>Rhodobacterales</taxon>
        <taxon>Paracoccaceae</taxon>
        <taxon>Maliponia</taxon>
    </lineage>
</organism>
<feature type="domain" description="Guanylate kinase/L-type calcium channel beta subunit" evidence="8">
    <location>
        <begin position="3"/>
        <end position="180"/>
    </location>
</feature>
<evidence type="ECO:0000256" key="5">
    <source>
        <dbReference type="ARBA" id="ARBA00022840"/>
    </source>
</evidence>
<dbReference type="InterPro" id="IPR008145">
    <property type="entry name" value="GK/Ca_channel_bsu"/>
</dbReference>
<dbReference type="NCBIfam" id="TIGR02322">
    <property type="entry name" value="phosphon_PhnN"/>
    <property type="match status" value="1"/>
</dbReference>
<evidence type="ECO:0000256" key="4">
    <source>
        <dbReference type="ARBA" id="ARBA00022741"/>
    </source>
</evidence>
<keyword evidence="4 6" id="KW-0547">Nucleotide-binding</keyword>
<comment type="catalytic activity">
    <reaction evidence="1 6">
        <text>alpha-D-ribose 1,5-bisphosphate + ATP = 5-phospho-alpha-D-ribose 1-diphosphate + ADP</text>
        <dbReference type="Rhea" id="RHEA:20109"/>
        <dbReference type="ChEBI" id="CHEBI:30616"/>
        <dbReference type="ChEBI" id="CHEBI:58017"/>
        <dbReference type="ChEBI" id="CHEBI:68688"/>
        <dbReference type="ChEBI" id="CHEBI:456216"/>
        <dbReference type="EC" id="2.7.4.23"/>
    </reaction>
</comment>
<dbReference type="GO" id="GO:0033863">
    <property type="term" value="F:ribose 1,5-bisphosphate phosphokinase activity"/>
    <property type="evidence" value="ECO:0007669"/>
    <property type="project" value="UniProtKB-UniRule"/>
</dbReference>
<dbReference type="SMART" id="SM00072">
    <property type="entry name" value="GuKc"/>
    <property type="match status" value="1"/>
</dbReference>
<sequence length="201" mass="21339">MTGGRLIAVVGPSGVGKDSVLAGIAAQAPEMRLVRRVITRAPDLGGEVFDAMTPEAFAEAVAQGAFCLHWDAHGLRYGIPARVLDEVRTGMDCLANLSRSTLAEAAATFPRLLVLHITAAPEVLARRLADRGRESGDDIARRLRDAAKPLPPGLRTVTLSNDGPLPQTVARALAALRRGQPPDGATQDPAADKTARRDWRT</sequence>
<keyword evidence="5 6" id="KW-0067">ATP-binding</keyword>
<dbReference type="UniPathway" id="UPA00087">
    <property type="reaction ID" value="UER00175"/>
</dbReference>
<feature type="compositionally biased region" description="Basic and acidic residues" evidence="7">
    <location>
        <begin position="190"/>
        <end position="201"/>
    </location>
</feature>
<dbReference type="HAMAP" id="MF_00836">
    <property type="entry name" value="PhnN"/>
    <property type="match status" value="1"/>
</dbReference>
<name>A0A238KZ19_9RHOB</name>
<comment type="function">
    <text evidence="6">Catalyzes the phosphorylation of ribose 1,5-bisphosphate to 5-phospho-D-ribosyl alpha-1-diphosphate (PRPP).</text>
</comment>
<dbReference type="AlphaFoldDB" id="A0A238KZ19"/>
<dbReference type="RefSeq" id="WP_094022583.1">
    <property type="nucleotide sequence ID" value="NZ_FXYF01000012.1"/>
</dbReference>
<accession>A0A238KZ19</accession>
<evidence type="ECO:0000256" key="6">
    <source>
        <dbReference type="HAMAP-Rule" id="MF_00836"/>
    </source>
</evidence>
<dbReference type="GO" id="GO:0005524">
    <property type="term" value="F:ATP binding"/>
    <property type="evidence" value="ECO:0007669"/>
    <property type="project" value="UniProtKB-KW"/>
</dbReference>
<dbReference type="GO" id="GO:0019634">
    <property type="term" value="P:organic phosphonate metabolic process"/>
    <property type="evidence" value="ECO:0007669"/>
    <property type="project" value="UniProtKB-UniRule"/>
</dbReference>
<evidence type="ECO:0000256" key="2">
    <source>
        <dbReference type="ARBA" id="ARBA00005069"/>
    </source>
</evidence>
<dbReference type="InterPro" id="IPR027417">
    <property type="entry name" value="P-loop_NTPase"/>
</dbReference>
<protein>
    <recommendedName>
        <fullName evidence="6">Ribose 1,5-bisphosphate phosphokinase PhnN</fullName>
        <ecNumber evidence="6">2.7.4.23</ecNumber>
    </recommendedName>
    <alternativeName>
        <fullName evidence="6">Ribose 1,5-bisphosphokinase</fullName>
    </alternativeName>
</protein>
<keyword evidence="10" id="KW-1185">Reference proteome</keyword>
<dbReference type="PANTHER" id="PTHR23117:SF8">
    <property type="entry name" value="RIBOSE 1,5-BISPHOSPHATE PHOSPHOKINASE PHNN"/>
    <property type="match status" value="1"/>
</dbReference>
<dbReference type="OrthoDB" id="341217at2"/>
<reference evidence="9 10" key="1">
    <citation type="submission" date="2017-05" db="EMBL/GenBank/DDBJ databases">
        <authorList>
            <person name="Song R."/>
            <person name="Chenine A.L."/>
            <person name="Ruprecht R.M."/>
        </authorList>
    </citation>
    <scope>NUCLEOTIDE SEQUENCE [LARGE SCALE GENOMIC DNA]</scope>
    <source>
        <strain evidence="9 10">CECT 8898</strain>
    </source>
</reference>
<evidence type="ECO:0000256" key="1">
    <source>
        <dbReference type="ARBA" id="ARBA00000373"/>
    </source>
</evidence>
<evidence type="ECO:0000259" key="8">
    <source>
        <dbReference type="SMART" id="SM00072"/>
    </source>
</evidence>
<dbReference type="GO" id="GO:0006015">
    <property type="term" value="P:5-phosphoribose 1-diphosphate biosynthetic process"/>
    <property type="evidence" value="ECO:0007669"/>
    <property type="project" value="UniProtKB-UniRule"/>
</dbReference>
<keyword evidence="9" id="KW-0418">Kinase</keyword>
<dbReference type="EMBL" id="FXYF01000012">
    <property type="protein sequence ID" value="SMX47967.1"/>
    <property type="molecule type" value="Genomic_DNA"/>
</dbReference>
<gene>
    <name evidence="6 9" type="primary">phnN</name>
    <name evidence="9" type="ORF">MAA8898_03815</name>
</gene>
<comment type="pathway">
    <text evidence="2 6">Metabolic intermediate biosynthesis; 5-phospho-alpha-D-ribose 1-diphosphate biosynthesis; 5-phospho-alpha-D-ribose 1-diphosphate from D-ribose 5-phosphate (route II): step 3/3.</text>
</comment>
<feature type="region of interest" description="Disordered" evidence="7">
    <location>
        <begin position="143"/>
        <end position="164"/>
    </location>
</feature>
<comment type="similarity">
    <text evidence="6">Belongs to the ribose 1,5-bisphosphokinase family.</text>
</comment>
<proteinExistence type="inferred from homology"/>
<evidence type="ECO:0000313" key="10">
    <source>
        <dbReference type="Proteomes" id="UP000207598"/>
    </source>
</evidence>
<dbReference type="Gene3D" id="3.40.50.300">
    <property type="entry name" value="P-loop containing nucleotide triphosphate hydrolases"/>
    <property type="match status" value="1"/>
</dbReference>
<dbReference type="PANTHER" id="PTHR23117">
    <property type="entry name" value="GUANYLATE KINASE-RELATED"/>
    <property type="match status" value="1"/>
</dbReference>
<evidence type="ECO:0000256" key="3">
    <source>
        <dbReference type="ARBA" id="ARBA00022679"/>
    </source>
</evidence>
<feature type="binding site" evidence="6">
    <location>
        <begin position="11"/>
        <end position="18"/>
    </location>
    <ligand>
        <name>ATP</name>
        <dbReference type="ChEBI" id="CHEBI:30616"/>
    </ligand>
</feature>